<keyword evidence="2" id="KW-1185">Reference proteome</keyword>
<dbReference type="Proteomes" id="UP001140234">
    <property type="component" value="Unassembled WGS sequence"/>
</dbReference>
<name>A0ACC1JMQ8_9FUNG</name>
<dbReference type="EMBL" id="JANBUJ010002578">
    <property type="protein sequence ID" value="KAJ2763879.1"/>
    <property type="molecule type" value="Genomic_DNA"/>
</dbReference>
<sequence length="330" mass="34844">MSEKKKKDPAEQLIIKCRKGVGISGGVIAIVDSAEKAIIAERYGARGVIVAGAGGLSRRTTEPHAVQAILESVMLPVFARVSIGHDIEAAVMAAAYADGIDESEMLDAASATNIDYHRAAIPAMSCVAPPAPPMAVGDFMMFGVPAPAVTATPEAPASKDTATLDVALTKIHHGVAVLRTRAPQLPNMVGETGGDEDTPNITHLSAIMSDLKKEIKIVTAMTPEERAAHVEGKAYKVKLLNKVVKLQRLPVPFFANGGIVHPLDAAMAMDLGYDGVVASVNVFTADNPEQRMRSLVLATIHYKNPRFLSLITENHRAIRGGAGAVAPRRA</sequence>
<reference evidence="1" key="1">
    <citation type="submission" date="2022-07" db="EMBL/GenBank/DDBJ databases">
        <title>Phylogenomic reconstructions and comparative analyses of Kickxellomycotina fungi.</title>
        <authorList>
            <person name="Reynolds N.K."/>
            <person name="Stajich J.E."/>
            <person name="Barry K."/>
            <person name="Grigoriev I.V."/>
            <person name="Crous P."/>
            <person name="Smith M.E."/>
        </authorList>
    </citation>
    <scope>NUCLEOTIDE SEQUENCE</scope>
    <source>
        <strain evidence="1">CBS 109366</strain>
    </source>
</reference>
<evidence type="ECO:0000313" key="1">
    <source>
        <dbReference type="EMBL" id="KAJ2763879.1"/>
    </source>
</evidence>
<organism evidence="1 2">
    <name type="scientific">Coemansia nantahalensis</name>
    <dbReference type="NCBI Taxonomy" id="2789366"/>
    <lineage>
        <taxon>Eukaryota</taxon>
        <taxon>Fungi</taxon>
        <taxon>Fungi incertae sedis</taxon>
        <taxon>Zoopagomycota</taxon>
        <taxon>Kickxellomycotina</taxon>
        <taxon>Kickxellomycetes</taxon>
        <taxon>Kickxellales</taxon>
        <taxon>Kickxellaceae</taxon>
        <taxon>Coemansia</taxon>
    </lineage>
</organism>
<proteinExistence type="predicted"/>
<comment type="caution">
    <text evidence="1">The sequence shown here is derived from an EMBL/GenBank/DDBJ whole genome shotgun (WGS) entry which is preliminary data.</text>
</comment>
<evidence type="ECO:0000313" key="2">
    <source>
        <dbReference type="Proteomes" id="UP001140234"/>
    </source>
</evidence>
<dbReference type="EC" id="4.3.3.6" evidence="1"/>
<accession>A0ACC1JMQ8</accession>
<gene>
    <name evidence="1" type="primary">SNZ1_4</name>
    <name evidence="1" type="ORF">IWQ57_005398</name>
</gene>
<protein>
    <submittedName>
        <fullName evidence="1">Pyridoxal 5'-phosphate synthase subunit snz1</fullName>
        <ecNumber evidence="1">4.3.3.6</ecNumber>
    </submittedName>
</protein>
<keyword evidence="1" id="KW-0456">Lyase</keyword>